<evidence type="ECO:0000313" key="1">
    <source>
        <dbReference type="EMBL" id="KAF9475949.1"/>
    </source>
</evidence>
<name>A0A9P5YWN9_9AGAR</name>
<dbReference type="SUPFAM" id="SSF51735">
    <property type="entry name" value="NAD(P)-binding Rossmann-fold domains"/>
    <property type="match status" value="1"/>
</dbReference>
<accession>A0A9P5YWN9</accession>
<dbReference type="EMBL" id="MU155312">
    <property type="protein sequence ID" value="KAF9475949.1"/>
    <property type="molecule type" value="Genomic_DNA"/>
</dbReference>
<evidence type="ECO:0000313" key="2">
    <source>
        <dbReference type="Proteomes" id="UP000807469"/>
    </source>
</evidence>
<comment type="caution">
    <text evidence="1">The sequence shown here is derived from an EMBL/GenBank/DDBJ whole genome shotgun (WGS) entry which is preliminary data.</text>
</comment>
<proteinExistence type="predicted"/>
<keyword evidence="2" id="KW-1185">Reference proteome</keyword>
<dbReference type="OrthoDB" id="9876299at2759"/>
<sequence>MSDTQPTIYFITGATRGIGYALVADVASQDPSAIIYAGARDPTGEGASRLKELTEKYSRCIEIVRYMAADRRGGSGRSTDAWIR</sequence>
<dbReference type="Proteomes" id="UP000807469">
    <property type="component" value="Unassembled WGS sequence"/>
</dbReference>
<dbReference type="InterPro" id="IPR036291">
    <property type="entry name" value="NAD(P)-bd_dom_sf"/>
</dbReference>
<protein>
    <submittedName>
        <fullName evidence="1">Uncharacterized protein</fullName>
    </submittedName>
</protein>
<reference evidence="1" key="1">
    <citation type="submission" date="2020-11" db="EMBL/GenBank/DDBJ databases">
        <authorList>
            <consortium name="DOE Joint Genome Institute"/>
            <person name="Ahrendt S."/>
            <person name="Riley R."/>
            <person name="Andreopoulos W."/>
            <person name="Labutti K."/>
            <person name="Pangilinan J."/>
            <person name="Ruiz-Duenas F.J."/>
            <person name="Barrasa J.M."/>
            <person name="Sanchez-Garcia M."/>
            <person name="Camarero S."/>
            <person name="Miyauchi S."/>
            <person name="Serrano A."/>
            <person name="Linde D."/>
            <person name="Babiker R."/>
            <person name="Drula E."/>
            <person name="Ayuso-Fernandez I."/>
            <person name="Pacheco R."/>
            <person name="Padilla G."/>
            <person name="Ferreira P."/>
            <person name="Barriuso J."/>
            <person name="Kellner H."/>
            <person name="Castanera R."/>
            <person name="Alfaro M."/>
            <person name="Ramirez L."/>
            <person name="Pisabarro A.G."/>
            <person name="Kuo A."/>
            <person name="Tritt A."/>
            <person name="Lipzen A."/>
            <person name="He G."/>
            <person name="Yan M."/>
            <person name="Ng V."/>
            <person name="Cullen D."/>
            <person name="Martin F."/>
            <person name="Rosso M.-N."/>
            <person name="Henrissat B."/>
            <person name="Hibbett D."/>
            <person name="Martinez A.T."/>
            <person name="Grigoriev I.V."/>
        </authorList>
    </citation>
    <scope>NUCLEOTIDE SEQUENCE</scope>
    <source>
        <strain evidence="1">CIRM-BRFM 674</strain>
    </source>
</reference>
<organism evidence="1 2">
    <name type="scientific">Pholiota conissans</name>
    <dbReference type="NCBI Taxonomy" id="109636"/>
    <lineage>
        <taxon>Eukaryota</taxon>
        <taxon>Fungi</taxon>
        <taxon>Dikarya</taxon>
        <taxon>Basidiomycota</taxon>
        <taxon>Agaricomycotina</taxon>
        <taxon>Agaricomycetes</taxon>
        <taxon>Agaricomycetidae</taxon>
        <taxon>Agaricales</taxon>
        <taxon>Agaricineae</taxon>
        <taxon>Strophariaceae</taxon>
        <taxon>Pholiota</taxon>
    </lineage>
</organism>
<dbReference type="AlphaFoldDB" id="A0A9P5YWN9"/>
<gene>
    <name evidence="1" type="ORF">BDN70DRAFT_883047</name>
</gene>
<dbReference type="Gene3D" id="3.40.50.720">
    <property type="entry name" value="NAD(P)-binding Rossmann-like Domain"/>
    <property type="match status" value="1"/>
</dbReference>